<dbReference type="PANTHER" id="PTHR30126">
    <property type="entry name" value="HTH-TYPE TRANSCRIPTIONAL REGULATOR"/>
    <property type="match status" value="1"/>
</dbReference>
<keyword evidence="7" id="KW-1185">Reference proteome</keyword>
<dbReference type="GO" id="GO:0003700">
    <property type="term" value="F:DNA-binding transcription factor activity"/>
    <property type="evidence" value="ECO:0007669"/>
    <property type="project" value="InterPro"/>
</dbReference>
<evidence type="ECO:0000256" key="2">
    <source>
        <dbReference type="ARBA" id="ARBA00023015"/>
    </source>
</evidence>
<feature type="domain" description="HTH lysR-type" evidence="5">
    <location>
        <begin position="3"/>
        <end position="60"/>
    </location>
</feature>
<dbReference type="PRINTS" id="PR00039">
    <property type="entry name" value="HTHLYSR"/>
</dbReference>
<proteinExistence type="inferred from homology"/>
<dbReference type="InterPro" id="IPR005119">
    <property type="entry name" value="LysR_subst-bd"/>
</dbReference>
<dbReference type="Gene3D" id="1.10.10.10">
    <property type="entry name" value="Winged helix-like DNA-binding domain superfamily/Winged helix DNA-binding domain"/>
    <property type="match status" value="1"/>
</dbReference>
<dbReference type="Pfam" id="PF03466">
    <property type="entry name" value="LysR_substrate"/>
    <property type="match status" value="1"/>
</dbReference>
<keyword evidence="4" id="KW-0804">Transcription</keyword>
<sequence length="298" mass="34003">MSISLKQLKVFVSIAQEKTITGAADKLFLSKAAVSMALSELEKQLGHKLFDRSNNRLMINEQGKRLLPVADEMLSRSHTIEKMFDQEGPVSGRLRIGSSDTVGIQVTPFLLQDFREHSGHTEQSMFISNTAEICRKLSEFELDIGLVEGQIRQNDLMMLPWLQDEMVIACPPEHPLTQLEHLTFADLEHSEWILREQGSGTRDFFLNHVASHLRDWHQVLELNKTEAILNCVAAGIGVTCISDYAIAHAVKDGRVAALSLPVEIKRQYWLIYHKEKYRSPLMETFIHFSQAWEMPDYQ</sequence>
<gene>
    <name evidence="6" type="ORF">DI392_08395</name>
</gene>
<evidence type="ECO:0000259" key="5">
    <source>
        <dbReference type="PROSITE" id="PS50931"/>
    </source>
</evidence>
<dbReference type="CDD" id="cd08420">
    <property type="entry name" value="PBP2_CysL_like"/>
    <property type="match status" value="1"/>
</dbReference>
<dbReference type="Gene3D" id="3.40.190.290">
    <property type="match status" value="1"/>
</dbReference>
<dbReference type="PANTHER" id="PTHR30126:SF94">
    <property type="entry name" value="LYSR FAMILY TRANSCRIPTIONAL REGULATOR"/>
    <property type="match status" value="1"/>
</dbReference>
<evidence type="ECO:0000313" key="7">
    <source>
        <dbReference type="Proteomes" id="UP000245362"/>
    </source>
</evidence>
<accession>A0A2U3B9M3</accession>
<reference evidence="6 7" key="1">
    <citation type="submission" date="2018-05" db="EMBL/GenBank/DDBJ databases">
        <title>Vibrio limimaris sp. nov., isolated from marine sediment.</title>
        <authorList>
            <person name="Li C.-M."/>
        </authorList>
    </citation>
    <scope>NUCLEOTIDE SEQUENCE [LARGE SCALE GENOMIC DNA]</scope>
    <source>
        <strain evidence="6 7">E4404</strain>
    </source>
</reference>
<organism evidence="6 7">
    <name type="scientific">Vibrio albus</name>
    <dbReference type="NCBI Taxonomy" id="2200953"/>
    <lineage>
        <taxon>Bacteria</taxon>
        <taxon>Pseudomonadati</taxon>
        <taxon>Pseudomonadota</taxon>
        <taxon>Gammaproteobacteria</taxon>
        <taxon>Vibrionales</taxon>
        <taxon>Vibrionaceae</taxon>
        <taxon>Vibrio</taxon>
    </lineage>
</organism>
<evidence type="ECO:0000313" key="6">
    <source>
        <dbReference type="EMBL" id="PWI33482.1"/>
    </source>
</evidence>
<dbReference type="InterPro" id="IPR000847">
    <property type="entry name" value="LysR_HTH_N"/>
</dbReference>
<keyword evidence="2" id="KW-0805">Transcription regulation</keyword>
<dbReference type="EMBL" id="QFWT01000004">
    <property type="protein sequence ID" value="PWI33482.1"/>
    <property type="molecule type" value="Genomic_DNA"/>
</dbReference>
<dbReference type="FunFam" id="1.10.10.10:FF:000001">
    <property type="entry name" value="LysR family transcriptional regulator"/>
    <property type="match status" value="1"/>
</dbReference>
<protein>
    <submittedName>
        <fullName evidence="6">LysR family transcriptional regulator</fullName>
    </submittedName>
</protein>
<dbReference type="SUPFAM" id="SSF46785">
    <property type="entry name" value="Winged helix' DNA-binding domain"/>
    <property type="match status" value="1"/>
</dbReference>
<comment type="caution">
    <text evidence="6">The sequence shown here is derived from an EMBL/GenBank/DDBJ whole genome shotgun (WGS) entry which is preliminary data.</text>
</comment>
<dbReference type="InterPro" id="IPR036388">
    <property type="entry name" value="WH-like_DNA-bd_sf"/>
</dbReference>
<dbReference type="Pfam" id="PF00126">
    <property type="entry name" value="HTH_1"/>
    <property type="match status" value="1"/>
</dbReference>
<name>A0A2U3B9M3_9VIBR</name>
<dbReference type="SUPFAM" id="SSF53850">
    <property type="entry name" value="Periplasmic binding protein-like II"/>
    <property type="match status" value="1"/>
</dbReference>
<dbReference type="PROSITE" id="PS50931">
    <property type="entry name" value="HTH_LYSR"/>
    <property type="match status" value="1"/>
</dbReference>
<dbReference type="RefSeq" id="WP_109319473.1">
    <property type="nucleotide sequence ID" value="NZ_QFWT01000004.1"/>
</dbReference>
<evidence type="ECO:0000256" key="3">
    <source>
        <dbReference type="ARBA" id="ARBA00023125"/>
    </source>
</evidence>
<evidence type="ECO:0000256" key="1">
    <source>
        <dbReference type="ARBA" id="ARBA00009437"/>
    </source>
</evidence>
<dbReference type="InterPro" id="IPR036390">
    <property type="entry name" value="WH_DNA-bd_sf"/>
</dbReference>
<dbReference type="Proteomes" id="UP000245362">
    <property type="component" value="Unassembled WGS sequence"/>
</dbReference>
<dbReference type="GO" id="GO:0000976">
    <property type="term" value="F:transcription cis-regulatory region binding"/>
    <property type="evidence" value="ECO:0007669"/>
    <property type="project" value="TreeGrafter"/>
</dbReference>
<keyword evidence="3" id="KW-0238">DNA-binding</keyword>
<dbReference type="AlphaFoldDB" id="A0A2U3B9M3"/>
<comment type="similarity">
    <text evidence="1">Belongs to the LysR transcriptional regulatory family.</text>
</comment>
<evidence type="ECO:0000256" key="4">
    <source>
        <dbReference type="ARBA" id="ARBA00023163"/>
    </source>
</evidence>
<dbReference type="OrthoDB" id="9808620at2"/>